<sequence length="484" mass="51588">MRNASASPPIKSRASAAARLERLPFSGYHKLIFLIIALAFFFDSVDLGTMTFVLGSIKKEFGLSSAQAGLVASASFFGMTLGAAAAGLLADRFGRRPVFQWSMVLWGIASYLCSTAHDVNSLIGYRVLLGFGMGMEFPIAQALLSEFVPSAQRGRMVALMDGFWPLGFITAGIVAYFVLPALGWRTVFALLAIPAVFVLVVRRIVPESPRWLEHRGRLADADRVVSDVEARVMRAAGLASLPAPAPEPLAQTAPKHRRSALREIWSPAYRRRTTMVWLLWFFALLGFYGLTSWLGALLQQAGFAVTQSVLYTVLISLGGIPGFLCAAWLVERWGRKPTCIASLVGGGVMAFVYGQTALHGASIVLLIGSGLVMQFFLFAMWAALYTYTPELYGTGARATGSGFASAIGRVGSLIGPYVVGVVLPLSGQGGVFTLGALSFAVAALAVWVLGIETKDASLEALSSVESGTGVAPADGDKAWGKQLN</sequence>
<dbReference type="InterPro" id="IPR036259">
    <property type="entry name" value="MFS_trans_sf"/>
</dbReference>
<accession>A0A4R5M361</accession>
<keyword evidence="10" id="KW-1185">Reference proteome</keyword>
<keyword evidence="3" id="KW-0813">Transport</keyword>
<evidence type="ECO:0000256" key="6">
    <source>
        <dbReference type="ARBA" id="ARBA00023136"/>
    </source>
</evidence>
<evidence type="ECO:0000259" key="8">
    <source>
        <dbReference type="PROSITE" id="PS50850"/>
    </source>
</evidence>
<dbReference type="PANTHER" id="PTHR23511:SF34">
    <property type="entry name" value="SYNAPTIC VESICLE GLYCOPROTEIN 2"/>
    <property type="match status" value="1"/>
</dbReference>
<dbReference type="SUPFAM" id="SSF103473">
    <property type="entry name" value="MFS general substrate transporter"/>
    <property type="match status" value="1"/>
</dbReference>
<dbReference type="OrthoDB" id="3252866at2"/>
<dbReference type="GO" id="GO:0016020">
    <property type="term" value="C:membrane"/>
    <property type="evidence" value="ECO:0007669"/>
    <property type="project" value="UniProtKB-SubCell"/>
</dbReference>
<feature type="transmembrane region" description="Helical" evidence="7">
    <location>
        <begin position="360"/>
        <end position="385"/>
    </location>
</feature>
<dbReference type="EMBL" id="SMRP01000018">
    <property type="protein sequence ID" value="TDG20061.1"/>
    <property type="molecule type" value="Genomic_DNA"/>
</dbReference>
<evidence type="ECO:0000256" key="5">
    <source>
        <dbReference type="ARBA" id="ARBA00022989"/>
    </source>
</evidence>
<keyword evidence="5 7" id="KW-1133">Transmembrane helix</keyword>
<proteinExistence type="inferred from homology"/>
<feature type="transmembrane region" description="Helical" evidence="7">
    <location>
        <begin position="431"/>
        <end position="451"/>
    </location>
</feature>
<dbReference type="Pfam" id="PF07690">
    <property type="entry name" value="MFS_1"/>
    <property type="match status" value="1"/>
</dbReference>
<feature type="transmembrane region" description="Helical" evidence="7">
    <location>
        <begin position="308"/>
        <end position="330"/>
    </location>
</feature>
<organism evidence="9 10">
    <name type="scientific">Paraburkholderia silviterrae</name>
    <dbReference type="NCBI Taxonomy" id="2528715"/>
    <lineage>
        <taxon>Bacteria</taxon>
        <taxon>Pseudomonadati</taxon>
        <taxon>Pseudomonadota</taxon>
        <taxon>Betaproteobacteria</taxon>
        <taxon>Burkholderiales</taxon>
        <taxon>Burkholderiaceae</taxon>
        <taxon>Paraburkholderia</taxon>
    </lineage>
</organism>
<dbReference type="CDD" id="cd17316">
    <property type="entry name" value="MFS_SV2_like"/>
    <property type="match status" value="1"/>
</dbReference>
<feature type="transmembrane region" description="Helical" evidence="7">
    <location>
        <begin position="184"/>
        <end position="205"/>
    </location>
</feature>
<evidence type="ECO:0000256" key="4">
    <source>
        <dbReference type="ARBA" id="ARBA00022692"/>
    </source>
</evidence>
<dbReference type="RefSeq" id="WP_133198149.1">
    <property type="nucleotide sequence ID" value="NZ_JBHUCW010000003.1"/>
</dbReference>
<dbReference type="GO" id="GO:0022857">
    <property type="term" value="F:transmembrane transporter activity"/>
    <property type="evidence" value="ECO:0007669"/>
    <property type="project" value="InterPro"/>
</dbReference>
<feature type="transmembrane region" description="Helical" evidence="7">
    <location>
        <begin position="31"/>
        <end position="54"/>
    </location>
</feature>
<evidence type="ECO:0000256" key="3">
    <source>
        <dbReference type="ARBA" id="ARBA00022448"/>
    </source>
</evidence>
<feature type="transmembrane region" description="Helical" evidence="7">
    <location>
        <begin position="66"/>
        <end position="86"/>
    </location>
</feature>
<dbReference type="Proteomes" id="UP000295722">
    <property type="component" value="Unassembled WGS sequence"/>
</dbReference>
<dbReference type="AlphaFoldDB" id="A0A4R5M361"/>
<comment type="caution">
    <text evidence="9">The sequence shown here is derived from an EMBL/GenBank/DDBJ whole genome shotgun (WGS) entry which is preliminary data.</text>
</comment>
<feature type="transmembrane region" description="Helical" evidence="7">
    <location>
        <begin position="406"/>
        <end position="425"/>
    </location>
</feature>
<dbReference type="PROSITE" id="PS50850">
    <property type="entry name" value="MFS"/>
    <property type="match status" value="1"/>
</dbReference>
<protein>
    <submittedName>
        <fullName evidence="9">MFS transporter</fullName>
    </submittedName>
</protein>
<evidence type="ECO:0000256" key="1">
    <source>
        <dbReference type="ARBA" id="ARBA00004141"/>
    </source>
</evidence>
<dbReference type="InterPro" id="IPR020846">
    <property type="entry name" value="MFS_dom"/>
</dbReference>
<keyword evidence="6 7" id="KW-0472">Membrane</keyword>
<dbReference type="Gene3D" id="1.20.1250.20">
    <property type="entry name" value="MFS general substrate transporter like domains"/>
    <property type="match status" value="1"/>
</dbReference>
<reference evidence="9 10" key="1">
    <citation type="submission" date="2019-03" db="EMBL/GenBank/DDBJ databases">
        <title>Paraburkholderia sp. 4M-K11, isolated from subtropical forest soil.</title>
        <authorList>
            <person name="Gao Z.-H."/>
            <person name="Qiu L.-H."/>
        </authorList>
    </citation>
    <scope>NUCLEOTIDE SEQUENCE [LARGE SCALE GENOMIC DNA]</scope>
    <source>
        <strain evidence="9 10">4M-K11</strain>
    </source>
</reference>
<dbReference type="InterPro" id="IPR005829">
    <property type="entry name" value="Sugar_transporter_CS"/>
</dbReference>
<dbReference type="PROSITE" id="PS00217">
    <property type="entry name" value="SUGAR_TRANSPORT_2"/>
    <property type="match status" value="1"/>
</dbReference>
<evidence type="ECO:0000256" key="2">
    <source>
        <dbReference type="ARBA" id="ARBA00010992"/>
    </source>
</evidence>
<feature type="transmembrane region" description="Helical" evidence="7">
    <location>
        <begin position="337"/>
        <end position="354"/>
    </location>
</feature>
<comment type="subcellular location">
    <subcellularLocation>
        <location evidence="1">Membrane</location>
        <topology evidence="1">Multi-pass membrane protein</topology>
    </subcellularLocation>
</comment>
<feature type="transmembrane region" description="Helical" evidence="7">
    <location>
        <begin position="276"/>
        <end position="296"/>
    </location>
</feature>
<dbReference type="PANTHER" id="PTHR23511">
    <property type="entry name" value="SYNAPTIC VESICLE GLYCOPROTEIN 2"/>
    <property type="match status" value="1"/>
</dbReference>
<comment type="similarity">
    <text evidence="2">Belongs to the major facilitator superfamily. Sugar transporter (TC 2.A.1.1) family.</text>
</comment>
<evidence type="ECO:0000256" key="7">
    <source>
        <dbReference type="SAM" id="Phobius"/>
    </source>
</evidence>
<feature type="domain" description="Major facilitator superfamily (MFS) profile" evidence="8">
    <location>
        <begin position="32"/>
        <end position="454"/>
    </location>
</feature>
<keyword evidence="4 7" id="KW-0812">Transmembrane</keyword>
<feature type="transmembrane region" description="Helical" evidence="7">
    <location>
        <begin position="156"/>
        <end position="178"/>
    </location>
</feature>
<name>A0A4R5M361_9BURK</name>
<evidence type="ECO:0000313" key="9">
    <source>
        <dbReference type="EMBL" id="TDG20061.1"/>
    </source>
</evidence>
<dbReference type="PROSITE" id="PS00216">
    <property type="entry name" value="SUGAR_TRANSPORT_1"/>
    <property type="match status" value="2"/>
</dbReference>
<gene>
    <name evidence="9" type="ORF">EYW47_28325</name>
</gene>
<dbReference type="InterPro" id="IPR011701">
    <property type="entry name" value="MFS"/>
</dbReference>
<evidence type="ECO:0000313" key="10">
    <source>
        <dbReference type="Proteomes" id="UP000295722"/>
    </source>
</evidence>